<dbReference type="Proteomes" id="UP000245081">
    <property type="component" value="Unassembled WGS sequence"/>
</dbReference>
<sequence length="553" mass="60765">MNPMNAVESIVSVLKQRGFDYEASEGDTLLFRGHLLCQGQPHAVALAVDVSGLTLPEFQLLNIPRQLKPIAPHIGQDGFLCYAARGSIVLDIFDMPAQVLACIDRAESVYAEVLAGKRAKDLEDEFFAYWGTSICLADIDPYLSTPVEAIFYQNAKAKSKAEPLLVISNVPKQTKIKLECLGMIPVPNRVARVCRVKTNQAPMPMQDKWPPKSVEEVLRWQSYLGDGNCRRKLESHLINALNADLNGAFCLIESPLISYGFAVSFNRNGGKPNSIYNRLAVRELIYQSQLQTFSIVRIDDVYLAQRNNPMNRNLHGLNITLIGCGTIGGYLAELMVKAGVGTSTGRLTLVDNDSLMPQNVGRHRLGFNHILQNKAEALAEELTRSSPSLNARPLPVDALQAYLGKEDLIIDATGEEALGHALAHKYQGPDFKPILKVWIEGPGIAVRSLLTPVPDSACARCLNDDQRTVLYPSTQEAIPLELLGQGCESLYVPFPATVSVQAACLAMEHLSDWAMEQPSPRLRTKILNNHFTIATPDIDPLKRSTCPACAMVV</sequence>
<dbReference type="Pfam" id="PF00899">
    <property type="entry name" value="ThiF"/>
    <property type="match status" value="1"/>
</dbReference>
<comment type="caution">
    <text evidence="3">The sequence shown here is derived from an EMBL/GenBank/DDBJ whole genome shotgun (WGS) entry which is preliminary data.</text>
</comment>
<dbReference type="OrthoDB" id="891532at2"/>
<dbReference type="PANTHER" id="PTHR43267">
    <property type="entry name" value="TRNA THREONYLCARBAMOYLADENOSINE DEHYDRATASE"/>
    <property type="match status" value="1"/>
</dbReference>
<dbReference type="InterPro" id="IPR032701">
    <property type="entry name" value="Prok-E2_B_dom"/>
</dbReference>
<accession>A0A2R5F979</accession>
<evidence type="ECO:0000259" key="2">
    <source>
        <dbReference type="Pfam" id="PF14461"/>
    </source>
</evidence>
<dbReference type="InterPro" id="IPR035985">
    <property type="entry name" value="Ubiquitin-activating_enz"/>
</dbReference>
<evidence type="ECO:0000313" key="4">
    <source>
        <dbReference type="Proteomes" id="UP000245081"/>
    </source>
</evidence>
<protein>
    <submittedName>
        <fullName evidence="3">Thiamine biosynthesis protein ThiF</fullName>
    </submittedName>
</protein>
<proteinExistence type="predicted"/>
<evidence type="ECO:0000259" key="1">
    <source>
        <dbReference type="Pfam" id="PF00899"/>
    </source>
</evidence>
<dbReference type="InterPro" id="IPR000594">
    <property type="entry name" value="ThiF_NAD_FAD-bd"/>
</dbReference>
<organism evidence="3 4">
    <name type="scientific">Novimethylophilus kurashikiensis</name>
    <dbReference type="NCBI Taxonomy" id="1825523"/>
    <lineage>
        <taxon>Bacteria</taxon>
        <taxon>Pseudomonadati</taxon>
        <taxon>Pseudomonadota</taxon>
        <taxon>Betaproteobacteria</taxon>
        <taxon>Nitrosomonadales</taxon>
        <taxon>Methylophilaceae</taxon>
        <taxon>Novimethylophilus</taxon>
    </lineage>
</organism>
<dbReference type="Pfam" id="PF14461">
    <property type="entry name" value="Prok-E2_B"/>
    <property type="match status" value="1"/>
</dbReference>
<dbReference type="SUPFAM" id="SSF69572">
    <property type="entry name" value="Activating enzymes of the ubiquitin-like proteins"/>
    <property type="match status" value="1"/>
</dbReference>
<dbReference type="EMBL" id="BDOQ01000009">
    <property type="protein sequence ID" value="GBG14790.1"/>
    <property type="molecule type" value="Genomic_DNA"/>
</dbReference>
<name>A0A2R5F979_9PROT</name>
<dbReference type="InterPro" id="IPR045886">
    <property type="entry name" value="ThiF/MoeB/HesA"/>
</dbReference>
<dbReference type="GO" id="GO:0061503">
    <property type="term" value="F:tRNA threonylcarbamoyladenosine dehydratase"/>
    <property type="evidence" value="ECO:0007669"/>
    <property type="project" value="TreeGrafter"/>
</dbReference>
<gene>
    <name evidence="3" type="ORF">NMK_2391</name>
</gene>
<dbReference type="Gene3D" id="3.40.50.720">
    <property type="entry name" value="NAD(P)-binding Rossmann-like Domain"/>
    <property type="match status" value="1"/>
</dbReference>
<dbReference type="AlphaFoldDB" id="A0A2R5F979"/>
<reference evidence="3 4" key="1">
    <citation type="journal article" date="2018" name="Environ. Microbiol.">
        <title>Isolation and genomic characterization of Novimethylophilus kurashikiensis gen. nov. sp. nov., a new lanthanide-dependent methylotrophic species of Methylophilaceae.</title>
        <authorList>
            <person name="Lv H."/>
            <person name="Sahin N."/>
            <person name="Tani A."/>
        </authorList>
    </citation>
    <scope>NUCLEOTIDE SEQUENCE [LARGE SCALE GENOMIC DNA]</scope>
    <source>
        <strain evidence="3 4">La2-4</strain>
    </source>
</reference>
<dbReference type="PANTHER" id="PTHR43267:SF1">
    <property type="entry name" value="TRNA THREONYLCARBAMOYLADENOSINE DEHYDRATASE"/>
    <property type="match status" value="1"/>
</dbReference>
<evidence type="ECO:0000313" key="3">
    <source>
        <dbReference type="EMBL" id="GBG14790.1"/>
    </source>
</evidence>
<dbReference type="GO" id="GO:0008641">
    <property type="term" value="F:ubiquitin-like modifier activating enzyme activity"/>
    <property type="evidence" value="ECO:0007669"/>
    <property type="project" value="InterPro"/>
</dbReference>
<feature type="domain" description="Prokaryotic E2 family B" evidence="2">
    <location>
        <begin position="24"/>
        <end position="132"/>
    </location>
</feature>
<keyword evidence="4" id="KW-1185">Reference proteome</keyword>
<dbReference type="GO" id="GO:0061504">
    <property type="term" value="P:cyclic threonylcarbamoyladenosine biosynthetic process"/>
    <property type="evidence" value="ECO:0007669"/>
    <property type="project" value="TreeGrafter"/>
</dbReference>
<feature type="domain" description="THIF-type NAD/FAD binding fold" evidence="1">
    <location>
        <begin position="312"/>
        <end position="547"/>
    </location>
</feature>